<dbReference type="OrthoDB" id="64767at2759"/>
<dbReference type="Proteomes" id="UP000195521">
    <property type="component" value="Unassembled WGS sequence"/>
</dbReference>
<dbReference type="SUPFAM" id="SSF52540">
    <property type="entry name" value="P-loop containing nucleoside triphosphate hydrolases"/>
    <property type="match status" value="1"/>
</dbReference>
<comment type="subcellular location">
    <subcellularLocation>
        <location evidence="1">Nucleus</location>
    </subcellularLocation>
</comment>
<protein>
    <submittedName>
        <fullName evidence="10">ATP-dependent RNA helicase</fullName>
    </submittedName>
</protein>
<feature type="compositionally biased region" description="Low complexity" evidence="7">
    <location>
        <begin position="1220"/>
        <end position="1235"/>
    </location>
</feature>
<keyword evidence="4 10" id="KW-0347">Helicase</keyword>
<dbReference type="GO" id="GO:0003724">
    <property type="term" value="F:RNA helicase activity"/>
    <property type="evidence" value="ECO:0007669"/>
    <property type="project" value="InterPro"/>
</dbReference>
<name>A0A1Y1JHJ3_PLAGO</name>
<gene>
    <name evidence="10" type="ORF">PGO_114530</name>
</gene>
<dbReference type="OMA" id="CIYQISA"/>
<dbReference type="InterPro" id="IPR016438">
    <property type="entry name" value="SKI2-like"/>
</dbReference>
<dbReference type="InterPro" id="IPR025696">
    <property type="entry name" value="Beta-barrel_MTR4"/>
</dbReference>
<evidence type="ECO:0000256" key="5">
    <source>
        <dbReference type="ARBA" id="ARBA00022840"/>
    </source>
</evidence>
<dbReference type="Pfam" id="PF00271">
    <property type="entry name" value="Helicase_C"/>
    <property type="match status" value="1"/>
</dbReference>
<feature type="region of interest" description="Disordered" evidence="7">
    <location>
        <begin position="1206"/>
        <end position="1239"/>
    </location>
</feature>
<keyword evidence="5" id="KW-0067">ATP-binding</keyword>
<evidence type="ECO:0000259" key="8">
    <source>
        <dbReference type="PROSITE" id="PS51192"/>
    </source>
</evidence>
<dbReference type="RefSeq" id="XP_028544588.1">
    <property type="nucleotide sequence ID" value="XM_028688787.1"/>
</dbReference>
<evidence type="ECO:0000256" key="2">
    <source>
        <dbReference type="ARBA" id="ARBA00022741"/>
    </source>
</evidence>
<dbReference type="Pfam" id="PF08148">
    <property type="entry name" value="DSHCT"/>
    <property type="match status" value="1"/>
</dbReference>
<reference evidence="11" key="1">
    <citation type="submission" date="2017-04" db="EMBL/GenBank/DDBJ databases">
        <title>Plasmodium gonderi genome.</title>
        <authorList>
            <person name="Arisue N."/>
            <person name="Honma H."/>
            <person name="Kawai S."/>
            <person name="Tougan T."/>
            <person name="Tanabe K."/>
            <person name="Horii T."/>
        </authorList>
    </citation>
    <scope>NUCLEOTIDE SEQUENCE [LARGE SCALE GENOMIC DNA]</scope>
    <source>
        <strain evidence="11">ATCC 30045</strain>
    </source>
</reference>
<dbReference type="FunFam" id="3.40.50.300:FF:000141">
    <property type="entry name" value="ATP-dependent RNA helicase DOB1"/>
    <property type="match status" value="1"/>
</dbReference>
<feature type="region of interest" description="Disordered" evidence="7">
    <location>
        <begin position="88"/>
        <end position="118"/>
    </location>
</feature>
<feature type="domain" description="Helicase C-terminal" evidence="9">
    <location>
        <begin position="477"/>
        <end position="681"/>
    </location>
</feature>
<organism evidence="10 11">
    <name type="scientific">Plasmodium gonderi</name>
    <dbReference type="NCBI Taxonomy" id="77519"/>
    <lineage>
        <taxon>Eukaryota</taxon>
        <taxon>Sar</taxon>
        <taxon>Alveolata</taxon>
        <taxon>Apicomplexa</taxon>
        <taxon>Aconoidasida</taxon>
        <taxon>Haemosporida</taxon>
        <taxon>Plasmodiidae</taxon>
        <taxon>Plasmodium</taxon>
        <taxon>Plasmodium (Plasmodium)</taxon>
    </lineage>
</organism>
<dbReference type="Gene3D" id="3.40.50.300">
    <property type="entry name" value="P-loop containing nucleotide triphosphate hydrolases"/>
    <property type="match status" value="2"/>
</dbReference>
<evidence type="ECO:0000256" key="4">
    <source>
        <dbReference type="ARBA" id="ARBA00022806"/>
    </source>
</evidence>
<keyword evidence="3" id="KW-0378">Hydrolase</keyword>
<evidence type="ECO:0000313" key="10">
    <source>
        <dbReference type="EMBL" id="GAW81999.1"/>
    </source>
</evidence>
<dbReference type="SMART" id="SM00487">
    <property type="entry name" value="DEXDc"/>
    <property type="match status" value="1"/>
</dbReference>
<proteinExistence type="predicted"/>
<dbReference type="SMART" id="SM01142">
    <property type="entry name" value="DSHCT"/>
    <property type="match status" value="1"/>
</dbReference>
<dbReference type="PANTHER" id="PTHR12131">
    <property type="entry name" value="ATP-DEPENDENT RNA AND DNA HELICASE"/>
    <property type="match status" value="1"/>
</dbReference>
<dbReference type="GO" id="GO:0000460">
    <property type="term" value="P:maturation of 5.8S rRNA"/>
    <property type="evidence" value="ECO:0007669"/>
    <property type="project" value="TreeGrafter"/>
</dbReference>
<dbReference type="InterPro" id="IPR014001">
    <property type="entry name" value="Helicase_ATP-bd"/>
</dbReference>
<dbReference type="InterPro" id="IPR001650">
    <property type="entry name" value="Helicase_C-like"/>
</dbReference>
<evidence type="ECO:0000256" key="7">
    <source>
        <dbReference type="SAM" id="MobiDB-lite"/>
    </source>
</evidence>
<dbReference type="Pfam" id="PF00270">
    <property type="entry name" value="DEAD"/>
    <property type="match status" value="1"/>
</dbReference>
<dbReference type="PANTHER" id="PTHR12131:SF7">
    <property type="entry name" value="EXOSOME RNA HELICASE MTR4"/>
    <property type="match status" value="1"/>
</dbReference>
<evidence type="ECO:0000313" key="11">
    <source>
        <dbReference type="Proteomes" id="UP000195521"/>
    </source>
</evidence>
<dbReference type="GO" id="GO:0005524">
    <property type="term" value="F:ATP binding"/>
    <property type="evidence" value="ECO:0007669"/>
    <property type="project" value="UniProtKB-KW"/>
</dbReference>
<accession>A0A1Y1JHJ3</accession>
<dbReference type="EMBL" id="BDQF01000012">
    <property type="protein sequence ID" value="GAW81999.1"/>
    <property type="molecule type" value="Genomic_DNA"/>
</dbReference>
<dbReference type="PIRSF" id="PIRSF005198">
    <property type="entry name" value="Antiviral_helicase_SKI2"/>
    <property type="match status" value="1"/>
</dbReference>
<dbReference type="SMART" id="SM00490">
    <property type="entry name" value="HELICc"/>
    <property type="match status" value="1"/>
</dbReference>
<dbReference type="Pfam" id="PF13234">
    <property type="entry name" value="MTR4_beta-barrel"/>
    <property type="match status" value="1"/>
</dbReference>
<dbReference type="GO" id="GO:0016787">
    <property type="term" value="F:hydrolase activity"/>
    <property type="evidence" value="ECO:0007669"/>
    <property type="project" value="UniProtKB-KW"/>
</dbReference>
<keyword evidence="2" id="KW-0547">Nucleotide-binding</keyword>
<dbReference type="GeneID" id="39748731"/>
<dbReference type="FunFam" id="3.40.50.300:FF:000083">
    <property type="entry name" value="ATP-dependent RNA helicase DOB1"/>
    <property type="match status" value="1"/>
</dbReference>
<dbReference type="GO" id="GO:0005634">
    <property type="term" value="C:nucleus"/>
    <property type="evidence" value="ECO:0007669"/>
    <property type="project" value="UniProtKB-SubCell"/>
</dbReference>
<dbReference type="GO" id="GO:0003723">
    <property type="term" value="F:RNA binding"/>
    <property type="evidence" value="ECO:0007669"/>
    <property type="project" value="InterPro"/>
</dbReference>
<dbReference type="InterPro" id="IPR011545">
    <property type="entry name" value="DEAD/DEAH_box_helicase_dom"/>
</dbReference>
<evidence type="ECO:0000256" key="3">
    <source>
        <dbReference type="ARBA" id="ARBA00022801"/>
    </source>
</evidence>
<evidence type="ECO:0000256" key="1">
    <source>
        <dbReference type="ARBA" id="ARBA00004123"/>
    </source>
</evidence>
<dbReference type="PROSITE" id="PS51192">
    <property type="entry name" value="HELICASE_ATP_BIND_1"/>
    <property type="match status" value="1"/>
</dbReference>
<sequence length="1417" mass="163980">MSGGNIDDLFNVFEENDITDNVSTKNGMNEKNDNNSQIDIHCQSEIKKNHHLNKLHITESTAEEEYHPCVSNQRGNSNDNILNVHTERSIQDGSAHSRKQSEEQSNMKSRIPGSEESNQKINIENLISHKKRDNKVQNQIKEEIYSSIQNFDGTTRNVNNKIRKLLCEEKKGKNHPDISEKVEEILIENSKTINNDDVLVLEEFGNDVNCIHKCVRPRSYVHNKLNDPIIPARTYKFELDTFQKKSIECLERNESVLVSAHTSAGKTVIAEYAIALGLRDKQRVIYTSPIKALSNQKYRDLSEEFKDVGLITGDISINPEASIIVMTTEILRSMLYRGSSLTKEVKWVIFDEIHYMRDRDRGVIWEETIILLPLMVRFIFLSATIPNGIQFAEWVSSIKSQACHIVYTDYRPTPLQHYIYPTSSESVFLICDENKDFKKNNFIKAVNAIKEKMNMSEDSHHSTNNRHPKKMKKNIYDIEKIVQMCHSRNYTPLIVFAFSKKECEVNATSMHKVDLTDDTEKEVIKELYENAIQILADDDRALPQVQFILPLLLRGIGIHHGGLLPIIKEIIEIMFQESLLKVLFSTETFSMGINMPAKTVVFTSLKKFDGVEKRLITSGEYIQMAGRAGRRGLDDRGIVIIMLDSPLHWREAEKLFVGEANRLVSQFHLGYNMILNLLRIEGITPEFMIERSFIQYQMKKNLFQKILAKKKVEEKIKEIYNQLTSVYIDQDNKEITKENILKKIMLDNYERTSLQEQNHEGINITTKNEDSKIVAKEMMERGKSNQICNGKNGNMKTMPLGSKTEICQGDIEATQVRNGEMDYTHLVSTNTLNGESHILNDQLKNYNTVFSCISNYYIIRNKLIELGEAYRSILTAKNNITPYLSMGRLLYLVEDDLKWGWAICIEGKIVEKTSTGFSNRNGNLGMETNPRDNVQSDDHKNYWNNTSTDILLVDCLVPYIQNRKRKLDENDEEEEEEKEDDVGKEYTPANDRLKAKWKLMSFHIKCIYQISAVVLNIEKPFDKKNEDEIENAKMKYNTMVTCLKGEKNIPVINPYQMDIKDESFLKVVKNINYHENLLNKNKLLNSKNLYKYYQIYNMYVALQFEKNILESNIEKCRFIVLKKELKNMLVLLEGLDYIEISHNIENVKDEKGLNSDPNQGNHVNNHELLENCQNQLDNHQNQLDNHQNQLDNHQNQLDNHQNQLDNHQNQLDNHHTDTKNSSLNTNNMHNNTTSPHNEDKSYIVTMKGQIASAILSVDELVISELFFSNFFSKYSYDYICAFLSCFVYDESTNKEISINDPILVEGYQQIIKTATHVSNKMNECGMNINLKDYLDKFKSAIMPIVLLWVRGYSFMEILTDSQIYEGSIIRTLRRLDELLRQMICAFRGINNESMCEILTTATKKLRRGIPFSPSLYL</sequence>
<dbReference type="Gene3D" id="2.40.30.300">
    <property type="match status" value="1"/>
</dbReference>
<feature type="compositionally biased region" description="Acidic residues" evidence="7">
    <location>
        <begin position="969"/>
        <end position="982"/>
    </location>
</feature>
<dbReference type="Gene3D" id="1.10.3380.30">
    <property type="match status" value="1"/>
</dbReference>
<dbReference type="InterPro" id="IPR027417">
    <property type="entry name" value="P-loop_NTPase"/>
</dbReference>
<keyword evidence="6" id="KW-0539">Nucleus</keyword>
<dbReference type="InterPro" id="IPR050699">
    <property type="entry name" value="RNA-DNA_Helicase"/>
</dbReference>
<evidence type="ECO:0000256" key="6">
    <source>
        <dbReference type="ARBA" id="ARBA00023242"/>
    </source>
</evidence>
<dbReference type="CDD" id="cd18024">
    <property type="entry name" value="DEXHc_Mtr4-like"/>
    <property type="match status" value="1"/>
</dbReference>
<feature type="domain" description="Helicase ATP-binding" evidence="8">
    <location>
        <begin position="247"/>
        <end position="394"/>
    </location>
</feature>
<keyword evidence="11" id="KW-1185">Reference proteome</keyword>
<dbReference type="CDD" id="cd18795">
    <property type="entry name" value="SF2_C_Ski2"/>
    <property type="match status" value="1"/>
</dbReference>
<evidence type="ECO:0000259" key="9">
    <source>
        <dbReference type="PROSITE" id="PS51194"/>
    </source>
</evidence>
<feature type="region of interest" description="Disordered" evidence="7">
    <location>
        <begin position="966"/>
        <end position="985"/>
    </location>
</feature>
<dbReference type="InterPro" id="IPR012961">
    <property type="entry name" value="Ski2/MTR4_C"/>
</dbReference>
<comment type="caution">
    <text evidence="10">The sequence shown here is derived from an EMBL/GenBank/DDBJ whole genome shotgun (WGS) entry which is preliminary data.</text>
</comment>
<dbReference type="GO" id="GO:0006401">
    <property type="term" value="P:RNA catabolic process"/>
    <property type="evidence" value="ECO:0007669"/>
    <property type="project" value="InterPro"/>
</dbReference>
<dbReference type="PROSITE" id="PS51194">
    <property type="entry name" value="HELICASE_CTER"/>
    <property type="match status" value="1"/>
</dbReference>